<name>A0A395T3H8_9HYPO</name>
<evidence type="ECO:0000256" key="2">
    <source>
        <dbReference type="SAM" id="MobiDB-lite"/>
    </source>
</evidence>
<keyword evidence="5" id="KW-1185">Reference proteome</keyword>
<keyword evidence="1" id="KW-0479">Metal-binding</keyword>
<keyword evidence="1" id="KW-0863">Zinc-finger</keyword>
<dbReference type="PROSITE" id="PS50089">
    <property type="entry name" value="ZF_RING_2"/>
    <property type="match status" value="1"/>
</dbReference>
<evidence type="ECO:0000313" key="4">
    <source>
        <dbReference type="EMBL" id="RGP79258.1"/>
    </source>
</evidence>
<feature type="region of interest" description="Disordered" evidence="2">
    <location>
        <begin position="214"/>
        <end position="261"/>
    </location>
</feature>
<keyword evidence="1" id="KW-0862">Zinc</keyword>
<comment type="caution">
    <text evidence="4">The sequence shown here is derived from an EMBL/GenBank/DDBJ whole genome shotgun (WGS) entry which is preliminary data.</text>
</comment>
<proteinExistence type="predicted"/>
<evidence type="ECO:0000256" key="1">
    <source>
        <dbReference type="PROSITE-ProRule" id="PRU00175"/>
    </source>
</evidence>
<organism evidence="4 5">
    <name type="scientific">Fusarium longipes</name>
    <dbReference type="NCBI Taxonomy" id="694270"/>
    <lineage>
        <taxon>Eukaryota</taxon>
        <taxon>Fungi</taxon>
        <taxon>Dikarya</taxon>
        <taxon>Ascomycota</taxon>
        <taxon>Pezizomycotina</taxon>
        <taxon>Sordariomycetes</taxon>
        <taxon>Hypocreomycetidae</taxon>
        <taxon>Hypocreales</taxon>
        <taxon>Nectriaceae</taxon>
        <taxon>Fusarium</taxon>
    </lineage>
</organism>
<dbReference type="GO" id="GO:0008270">
    <property type="term" value="F:zinc ion binding"/>
    <property type="evidence" value="ECO:0007669"/>
    <property type="project" value="UniProtKB-KW"/>
</dbReference>
<dbReference type="InterPro" id="IPR001841">
    <property type="entry name" value="Znf_RING"/>
</dbReference>
<dbReference type="Proteomes" id="UP000266234">
    <property type="component" value="Unassembled WGS sequence"/>
</dbReference>
<gene>
    <name evidence="4" type="ORF">FLONG3_2599</name>
</gene>
<dbReference type="InterPro" id="IPR013083">
    <property type="entry name" value="Znf_RING/FYVE/PHD"/>
</dbReference>
<feature type="compositionally biased region" description="Polar residues" evidence="2">
    <location>
        <begin position="228"/>
        <end position="245"/>
    </location>
</feature>
<dbReference type="Gene3D" id="3.30.40.10">
    <property type="entry name" value="Zinc/RING finger domain, C3HC4 (zinc finger)"/>
    <property type="match status" value="1"/>
</dbReference>
<evidence type="ECO:0000313" key="5">
    <source>
        <dbReference type="Proteomes" id="UP000266234"/>
    </source>
</evidence>
<accession>A0A395T3H8</accession>
<reference evidence="4 5" key="1">
    <citation type="journal article" date="2018" name="PLoS Pathog.">
        <title>Evolution of structural diversity of trichothecenes, a family of toxins produced by plant pathogenic and entomopathogenic fungi.</title>
        <authorList>
            <person name="Proctor R.H."/>
            <person name="McCormick S.P."/>
            <person name="Kim H.S."/>
            <person name="Cardoza R.E."/>
            <person name="Stanley A.M."/>
            <person name="Lindo L."/>
            <person name="Kelly A."/>
            <person name="Brown D.W."/>
            <person name="Lee T."/>
            <person name="Vaughan M.M."/>
            <person name="Alexander N.J."/>
            <person name="Busman M."/>
            <person name="Gutierrez S."/>
        </authorList>
    </citation>
    <scope>NUCLEOTIDE SEQUENCE [LARGE SCALE GENOMIC DNA]</scope>
    <source>
        <strain evidence="4 5">NRRL 20695</strain>
    </source>
</reference>
<protein>
    <recommendedName>
        <fullName evidence="3">RING-type domain-containing protein</fullName>
    </recommendedName>
</protein>
<feature type="domain" description="RING-type" evidence="3">
    <location>
        <begin position="33"/>
        <end position="87"/>
    </location>
</feature>
<dbReference type="EMBL" id="PXOG01000052">
    <property type="protein sequence ID" value="RGP79258.1"/>
    <property type="molecule type" value="Genomic_DNA"/>
</dbReference>
<dbReference type="AlphaFoldDB" id="A0A395T3H8"/>
<dbReference type="SUPFAM" id="SSF57850">
    <property type="entry name" value="RING/U-box"/>
    <property type="match status" value="1"/>
</dbReference>
<evidence type="ECO:0000259" key="3">
    <source>
        <dbReference type="PROSITE" id="PS50089"/>
    </source>
</evidence>
<sequence>MASNRGYYWPAIKQAININNDPSQPNSTSVAECPICRGAIEVTSFPPVSEYEEEEPGVVLLCGHVLCQACHIEFSLSLLGDRCPVCRTDLNCIECGIPSDVMPIPNTGSHSSVPAVISEGADHGGLCTMCKASNQFEKDIHRGEWPEGLADIEVGFVPLFYNIARWLERREGIATEEAMIEVFTRIINEEFRGMMAKRRRAILERICASEGQNPWFGDGPRAPVAETVSPQLGQQRRADTSQADNQPLVDPPVPVADNQPVTDNIGQIRSQRIRNRLFDLIDIINEERYLSGEGEDVNPVPAPYVDQLLENPRLFVPQ</sequence>
<dbReference type="SMART" id="SM00184">
    <property type="entry name" value="RING"/>
    <property type="match status" value="1"/>
</dbReference>
<dbReference type="OrthoDB" id="654191at2759"/>
<dbReference type="STRING" id="694270.A0A395T3H8"/>